<dbReference type="AlphaFoldDB" id="A0AAW0ESY8"/>
<keyword evidence="3" id="KW-1185">Reference proteome</keyword>
<dbReference type="EMBL" id="JAECZO010000102">
    <property type="protein sequence ID" value="KAK7197327.1"/>
    <property type="molecule type" value="Genomic_DNA"/>
</dbReference>
<evidence type="ECO:0000313" key="2">
    <source>
        <dbReference type="EMBL" id="KAK7197327.1"/>
    </source>
</evidence>
<dbReference type="Proteomes" id="UP001430356">
    <property type="component" value="Unassembled WGS sequence"/>
</dbReference>
<sequence length="93" mass="9361">MIRRTAAALAMPLMQSTVMETTISGGAPYAVNAALGAGLIRYHGNPRTGSMSGGADSSGTTHASGWGGEEDAAPGKSPMLFVPASRRIPLSSA</sequence>
<name>A0AAW0ESY8_9TRYP</name>
<evidence type="ECO:0000256" key="1">
    <source>
        <dbReference type="SAM" id="MobiDB-lite"/>
    </source>
</evidence>
<comment type="caution">
    <text evidence="2">The sequence shown here is derived from an EMBL/GenBank/DDBJ whole genome shotgun (WGS) entry which is preliminary data.</text>
</comment>
<feature type="region of interest" description="Disordered" evidence="1">
    <location>
        <begin position="46"/>
        <end position="80"/>
    </location>
</feature>
<proteinExistence type="predicted"/>
<organism evidence="2 3">
    <name type="scientific">Novymonas esmeraldas</name>
    <dbReference type="NCBI Taxonomy" id="1808958"/>
    <lineage>
        <taxon>Eukaryota</taxon>
        <taxon>Discoba</taxon>
        <taxon>Euglenozoa</taxon>
        <taxon>Kinetoplastea</taxon>
        <taxon>Metakinetoplastina</taxon>
        <taxon>Trypanosomatida</taxon>
        <taxon>Trypanosomatidae</taxon>
        <taxon>Novymonas</taxon>
    </lineage>
</organism>
<accession>A0AAW0ESY8</accession>
<protein>
    <submittedName>
        <fullName evidence="2">Uncharacterized protein</fullName>
    </submittedName>
</protein>
<feature type="compositionally biased region" description="Polar residues" evidence="1">
    <location>
        <begin position="47"/>
        <end position="63"/>
    </location>
</feature>
<reference evidence="2 3" key="1">
    <citation type="journal article" date="2021" name="MBio">
        <title>A New Model Trypanosomatid, Novymonas esmeraldas: Genomic Perception of Its 'Candidatus Pandoraea novymonadis' Endosymbiont.</title>
        <authorList>
            <person name="Zakharova A."/>
            <person name="Saura A."/>
            <person name="Butenko A."/>
            <person name="Podesvova L."/>
            <person name="Warmusova S."/>
            <person name="Kostygov A.Y."/>
            <person name="Nenarokova A."/>
            <person name="Lukes J."/>
            <person name="Opperdoes F.R."/>
            <person name="Yurchenko V."/>
        </authorList>
    </citation>
    <scope>NUCLEOTIDE SEQUENCE [LARGE SCALE GENOMIC DNA]</scope>
    <source>
        <strain evidence="2 3">E262AT.01</strain>
    </source>
</reference>
<gene>
    <name evidence="2" type="ORF">NESM_000679800</name>
</gene>
<evidence type="ECO:0000313" key="3">
    <source>
        <dbReference type="Proteomes" id="UP001430356"/>
    </source>
</evidence>